<dbReference type="InterPro" id="IPR011650">
    <property type="entry name" value="Peptidase_M20_dimer"/>
</dbReference>
<dbReference type="FunFam" id="3.40.630.10:FF:000015">
    <property type="entry name" value="Aminoacyl-histidine dipeptidase PepD"/>
    <property type="match status" value="1"/>
</dbReference>
<keyword evidence="11" id="KW-1185">Reference proteome</keyword>
<evidence type="ECO:0000259" key="9">
    <source>
        <dbReference type="Pfam" id="PF07687"/>
    </source>
</evidence>
<sequence>MFSAPYLNELYDQLPEPKSVWEYFLKVTQIPRGSNQDGENFRHKQILAFLKKTAEDLGLEASVIKGDNLLIRKPAYPGCENKSTVCLQCHMDMVCQADDQIQIDFTKDPIIPRIDGKYLKATHTSLGADDGMGIATCFAILADKTVKHGPLEVLVTRDEETGLYGASDLEPGVLKAKTLINVDNEDENAICIGCAGGFTVDLKLPTVRRVEEGFVTKQVVLNNFVGGHSGCDIHLGRANPMHVMGRLLASLQCDCYRAVALECGTAHNAIPRKCVLTVAVKEEKAACFEKKLQEAFAEFAKEYRLIEANATLEVLPAEDARTPCDLASTKRLVNFLAVCPFGPMRWSPVVEGLVETSMTCAIGTTECLDHIKFTASVRSSSKSQIDYMYNRVKCLCEMAGMSISERKGEYPGWEPDENSKVTKVMTRIYEDLYKKAPWVYACHAGLECGLIMEKYPGMDCTSVGPEINFPHSPDERCLISSVPPFMEVIRRTLEELD</sequence>
<keyword evidence="3" id="KW-0645">Protease</keyword>
<proteinExistence type="predicted"/>
<dbReference type="Proteomes" id="UP000078348">
    <property type="component" value="Unassembled WGS sequence"/>
</dbReference>
<accession>A0A196SFW1</accession>
<dbReference type="InterPro" id="IPR002933">
    <property type="entry name" value="Peptidase_M20"/>
</dbReference>
<evidence type="ECO:0000256" key="3">
    <source>
        <dbReference type="ARBA" id="ARBA00022670"/>
    </source>
</evidence>
<dbReference type="GO" id="GO:0005829">
    <property type="term" value="C:cytosol"/>
    <property type="evidence" value="ECO:0007669"/>
    <property type="project" value="TreeGrafter"/>
</dbReference>
<dbReference type="GO" id="GO:0006508">
    <property type="term" value="P:proteolysis"/>
    <property type="evidence" value="ECO:0007669"/>
    <property type="project" value="UniProtKB-KW"/>
</dbReference>
<evidence type="ECO:0000256" key="6">
    <source>
        <dbReference type="ARBA" id="ARBA00022833"/>
    </source>
</evidence>
<evidence type="ECO:0000256" key="5">
    <source>
        <dbReference type="ARBA" id="ARBA00022801"/>
    </source>
</evidence>
<dbReference type="SUPFAM" id="SSF53187">
    <property type="entry name" value="Zn-dependent exopeptidases"/>
    <property type="match status" value="1"/>
</dbReference>
<evidence type="ECO:0000313" key="10">
    <source>
        <dbReference type="EMBL" id="OAO15206.1"/>
    </source>
</evidence>
<dbReference type="GO" id="GO:0046872">
    <property type="term" value="F:metal ion binding"/>
    <property type="evidence" value="ECO:0007669"/>
    <property type="project" value="UniProtKB-KW"/>
</dbReference>
<keyword evidence="7" id="KW-0482">Metalloprotease</keyword>
<dbReference type="GO" id="GO:0070573">
    <property type="term" value="F:metallodipeptidase activity"/>
    <property type="evidence" value="ECO:0007669"/>
    <property type="project" value="TreeGrafter"/>
</dbReference>
<evidence type="ECO:0000256" key="1">
    <source>
        <dbReference type="ARBA" id="ARBA00001941"/>
    </source>
</evidence>
<reference evidence="10 11" key="1">
    <citation type="submission" date="2016-05" db="EMBL/GenBank/DDBJ databases">
        <title>Nuclear genome of Blastocystis sp. subtype 1 NandII.</title>
        <authorList>
            <person name="Gentekaki E."/>
            <person name="Curtis B."/>
            <person name="Stairs C."/>
            <person name="Eme L."/>
            <person name="Herman E."/>
            <person name="Klimes V."/>
            <person name="Arias M.C."/>
            <person name="Elias M."/>
            <person name="Hilliou F."/>
            <person name="Klute M."/>
            <person name="Malik S.-B."/>
            <person name="Pightling A."/>
            <person name="Rachubinski R."/>
            <person name="Salas D."/>
            <person name="Schlacht A."/>
            <person name="Suga H."/>
            <person name="Archibald J."/>
            <person name="Ball S.G."/>
            <person name="Clark G."/>
            <person name="Dacks J."/>
            <person name="Van Der Giezen M."/>
            <person name="Tsaousis A."/>
            <person name="Roger A."/>
        </authorList>
    </citation>
    <scope>NUCLEOTIDE SEQUENCE [LARGE SCALE GENOMIC DNA]</scope>
    <source>
        <strain evidence="11">ATCC 50177 / NandII</strain>
    </source>
</reference>
<dbReference type="EMBL" id="LXWW01000162">
    <property type="protein sequence ID" value="OAO15206.1"/>
    <property type="molecule type" value="Genomic_DNA"/>
</dbReference>
<keyword evidence="6" id="KW-0862">Zinc</keyword>
<comment type="caution">
    <text evidence="10">The sequence shown here is derived from an EMBL/GenBank/DDBJ whole genome shotgun (WGS) entry which is preliminary data.</text>
</comment>
<dbReference type="Gene3D" id="3.40.630.10">
    <property type="entry name" value="Zn peptidases"/>
    <property type="match status" value="2"/>
</dbReference>
<gene>
    <name evidence="10" type="ORF">AV274_3077</name>
</gene>
<dbReference type="InterPro" id="IPR036264">
    <property type="entry name" value="Bact_exopeptidase_dim_dom"/>
</dbReference>
<keyword evidence="4" id="KW-0479">Metal-binding</keyword>
<evidence type="ECO:0000256" key="2">
    <source>
        <dbReference type="ARBA" id="ARBA00001947"/>
    </source>
</evidence>
<dbReference type="PANTHER" id="PTHR43501:SF1">
    <property type="entry name" value="CYTOSOL NON-SPECIFIC DIPEPTIDASE"/>
    <property type="match status" value="1"/>
</dbReference>
<dbReference type="STRING" id="478820.A0A196SFW1"/>
<feature type="domain" description="Peptidase M20 dimerisation" evidence="9">
    <location>
        <begin position="223"/>
        <end position="303"/>
    </location>
</feature>
<dbReference type="AlphaFoldDB" id="A0A196SFW1"/>
<keyword evidence="5" id="KW-0378">Hydrolase</keyword>
<dbReference type="Pfam" id="PF01546">
    <property type="entry name" value="Peptidase_M20"/>
    <property type="match status" value="1"/>
</dbReference>
<dbReference type="CDD" id="cd03890">
    <property type="entry name" value="M20_pepD"/>
    <property type="match status" value="1"/>
</dbReference>
<evidence type="ECO:0000256" key="4">
    <source>
        <dbReference type="ARBA" id="ARBA00022723"/>
    </source>
</evidence>
<evidence type="ECO:0000256" key="7">
    <source>
        <dbReference type="ARBA" id="ARBA00023049"/>
    </source>
</evidence>
<protein>
    <submittedName>
        <fullName evidence="10">PepD</fullName>
    </submittedName>
</protein>
<dbReference type="InterPro" id="IPR001160">
    <property type="entry name" value="Peptidase_M20C"/>
</dbReference>
<dbReference type="PANTHER" id="PTHR43501">
    <property type="entry name" value="CYTOSOL NON-SPECIFIC DIPEPTIDASE"/>
    <property type="match status" value="1"/>
</dbReference>
<dbReference type="FunFam" id="3.40.630.10:FF:000018">
    <property type="entry name" value="Aminoacyl-histidine dipeptidase PepD"/>
    <property type="match status" value="1"/>
</dbReference>
<dbReference type="SUPFAM" id="SSF55031">
    <property type="entry name" value="Bacterial exopeptidase dimerisation domain"/>
    <property type="match status" value="1"/>
</dbReference>
<dbReference type="NCBIfam" id="TIGR01893">
    <property type="entry name" value="aa-his-dipept"/>
    <property type="match status" value="1"/>
</dbReference>
<evidence type="ECO:0000313" key="11">
    <source>
        <dbReference type="Proteomes" id="UP000078348"/>
    </source>
</evidence>
<dbReference type="Pfam" id="PF07687">
    <property type="entry name" value="M20_dimer"/>
    <property type="match status" value="1"/>
</dbReference>
<comment type="cofactor">
    <cofactor evidence="2">
        <name>Zn(2+)</name>
        <dbReference type="ChEBI" id="CHEBI:29105"/>
    </cofactor>
</comment>
<dbReference type="PIRSF" id="PIRSF016599">
    <property type="entry name" value="Xaa-His_dipept"/>
    <property type="match status" value="1"/>
</dbReference>
<dbReference type="PRINTS" id="PR00934">
    <property type="entry name" value="XHISDIPTASE"/>
</dbReference>
<organism evidence="10 11">
    <name type="scientific">Blastocystis sp. subtype 1 (strain ATCC 50177 / NandII)</name>
    <dbReference type="NCBI Taxonomy" id="478820"/>
    <lineage>
        <taxon>Eukaryota</taxon>
        <taxon>Sar</taxon>
        <taxon>Stramenopiles</taxon>
        <taxon>Bigyra</taxon>
        <taxon>Opalozoa</taxon>
        <taxon>Opalinata</taxon>
        <taxon>Blastocystidae</taxon>
        <taxon>Blastocystis</taxon>
    </lineage>
</organism>
<keyword evidence="8" id="KW-0170">Cobalt</keyword>
<evidence type="ECO:0000256" key="8">
    <source>
        <dbReference type="ARBA" id="ARBA00023285"/>
    </source>
</evidence>
<comment type="cofactor">
    <cofactor evidence="1">
        <name>Co(2+)</name>
        <dbReference type="ChEBI" id="CHEBI:48828"/>
    </cofactor>
</comment>
<dbReference type="OrthoDB" id="191370at2759"/>
<name>A0A196SFW1_BLAHN</name>